<evidence type="ECO:0000313" key="2">
    <source>
        <dbReference type="Proteomes" id="UP000470022"/>
    </source>
</evidence>
<proteinExistence type="predicted"/>
<keyword evidence="1" id="KW-0031">Aminopeptidase</keyword>
<dbReference type="Proteomes" id="UP000470022">
    <property type="component" value="Chromosome"/>
</dbReference>
<dbReference type="EC" id="3.4.11.2" evidence="1"/>
<reference evidence="1" key="1">
    <citation type="submission" date="2023-06" db="EMBL/GenBank/DDBJ databases">
        <title>Complete and circular genome of Acidithiobacillus ferrianus DSM 107098.</title>
        <authorList>
            <person name="Norris P.R."/>
            <person name="Falagan C."/>
            <person name="Moya-Beltran A."/>
            <person name="Castro M."/>
            <person name="Quatrini R."/>
            <person name="Johnson D.B."/>
        </authorList>
    </citation>
    <scope>NUCLEOTIDE SEQUENCE</scope>
    <source>
        <strain evidence="1">MG</strain>
    </source>
</reference>
<organism evidence="1 2">
    <name type="scientific">Acidithiobacillus ferrianus</name>
    <dbReference type="NCBI Taxonomy" id="2678518"/>
    <lineage>
        <taxon>Bacteria</taxon>
        <taxon>Pseudomonadati</taxon>
        <taxon>Pseudomonadota</taxon>
        <taxon>Acidithiobacillia</taxon>
        <taxon>Acidithiobacillales</taxon>
        <taxon>Acidithiobacillaceae</taxon>
        <taxon>Acidithiobacillus</taxon>
    </lineage>
</organism>
<dbReference type="EMBL" id="CP127523">
    <property type="protein sequence ID" value="XRI68403.1"/>
    <property type="molecule type" value="Genomic_DNA"/>
</dbReference>
<keyword evidence="2" id="KW-1185">Reference proteome</keyword>
<accession>A0ACD5H4H0</accession>
<sequence>MSTPSPQAMVIQRGDYRAPSYQIPEIILDLRLDPENTEVLAHLHFRRVAASPVAELPLNGEALELLSLQRDDQVLAEHEYRLTEDGLVLLNPPETFVLKTKVRLHPAANTALSGLYHAGGQFLTQCEAEGFRRITYMLDRPDCLARFTVTLHAPQKHCPVLLANGNCMAMGREAEGWHWARWEDPFPKPTYLFAMVAGDLAVVRDRYRTASGRDVALEIYVAERDTAACVQAMDSLKRAMRWDEEVYGREYDLDRYMIVATDSFNMGAMENKGLNIFNAKYVLASPETATDSDYQGIESVIAHEYFHNWTGNRVTLRDWFQLSLKEGLTVFRDQEFSADQNSRGVQRIGDVRRLRAAQFPEDAGPLAHPVRPEAYSEINNFYTATVYEKGAELIRMIHTLLGKTQFRQGMDLYFQRHDGHAVTIEDFLAAMEAANQRDLSGFRRWYSQAGTPVLRASGSYDPVQHSYTLTLHQETPATPGQSTKEPVPIPVRMALLNTQGQRAPLSGAIEGPDGEAVLLLEQREQSWTFVNLPDPVIPSLLRGFSAPVRLESAWDDEACGFLACYDDDPFNRWESIQNLAVKALLAAVADSSVTPLPAVLRDATASILRDDALDPAFRAELLTLPSEDYIGEQMSVVAVEAIHRARDTLRQDIGARFAEKWMALYHDLAAPYQRDGLAIGRRRLRNLALSHLIASDGDSREAMALHARQQYAQADNMTDRLAAFQLLVQHPHHDAKDILLDFYRKWHGYPLVIDKWFSIQAATPRPETLHQVEHLLVHPAFDWRVPNRVRAVLGGFAANPTVFHAADGSGYAFYAEQIRRLDDINPQTAARLATPLSRWRRYDAQRQQAMRAALTMLADKAKLSRDLAEVIQRSLPVKD</sequence>
<gene>
    <name evidence="1" type="primary">pepN</name>
    <name evidence="1" type="ORF">GL267_011660</name>
</gene>
<name>A0ACD5H4H0_9PROT</name>
<keyword evidence="1" id="KW-0645">Protease</keyword>
<evidence type="ECO:0000313" key="1">
    <source>
        <dbReference type="EMBL" id="XRI68403.1"/>
    </source>
</evidence>
<keyword evidence="1" id="KW-0378">Hydrolase</keyword>
<protein>
    <submittedName>
        <fullName evidence="1">Aminopeptidase N</fullName>
        <ecNumber evidence="1">3.4.11.2</ecNumber>
    </submittedName>
</protein>